<dbReference type="Proteomes" id="UP001374803">
    <property type="component" value="Chromosome"/>
</dbReference>
<name>A0ABZ2KXG0_9BACT</name>
<reference evidence="1" key="1">
    <citation type="submission" date="2021-12" db="EMBL/GenBank/DDBJ databases">
        <title>Discovery of the Pendulisporaceae a myxobacterial family with distinct sporulation behavior and unique specialized metabolism.</title>
        <authorList>
            <person name="Garcia R."/>
            <person name="Popoff A."/>
            <person name="Bader C.D."/>
            <person name="Loehr J."/>
            <person name="Walesch S."/>
            <person name="Walt C."/>
            <person name="Boldt J."/>
            <person name="Bunk B."/>
            <person name="Haeckl F.J.F.P.J."/>
            <person name="Gunesch A.P."/>
            <person name="Birkelbach J."/>
            <person name="Nuebel U."/>
            <person name="Pietschmann T."/>
            <person name="Bach T."/>
            <person name="Mueller R."/>
        </authorList>
    </citation>
    <scope>NUCLEOTIDE SEQUENCE</scope>
    <source>
        <strain evidence="1">MSr11367</strain>
    </source>
</reference>
<organism evidence="1 2">
    <name type="scientific">Pendulispora rubella</name>
    <dbReference type="NCBI Taxonomy" id="2741070"/>
    <lineage>
        <taxon>Bacteria</taxon>
        <taxon>Pseudomonadati</taxon>
        <taxon>Myxococcota</taxon>
        <taxon>Myxococcia</taxon>
        <taxon>Myxococcales</taxon>
        <taxon>Sorangiineae</taxon>
        <taxon>Pendulisporaceae</taxon>
        <taxon>Pendulispora</taxon>
    </lineage>
</organism>
<proteinExistence type="predicted"/>
<accession>A0ABZ2KXG0</accession>
<keyword evidence="2" id="KW-1185">Reference proteome</keyword>
<sequence>MATRIYDYVGPEHVRTSARGSAPGTVIRSPEDLVHWCQAHRAERENDLLPATFVVRRDGYLYLASRRSEHVACASGDAVLGAGEIFFSSDDTPRVVAVSNLSTGYCPEPECWPAIRDALEGAGIPHPREFSSAFIFRRCPNCFERNLIKDDVFVCDICDTALPRTWNFA</sequence>
<gene>
    <name evidence="1" type="ORF">LVJ94_41555</name>
</gene>
<evidence type="ECO:0000313" key="1">
    <source>
        <dbReference type="EMBL" id="WXB03379.1"/>
    </source>
</evidence>
<evidence type="ECO:0000313" key="2">
    <source>
        <dbReference type="Proteomes" id="UP001374803"/>
    </source>
</evidence>
<dbReference type="RefSeq" id="WP_394833009.1">
    <property type="nucleotide sequence ID" value="NZ_CP089929.1"/>
</dbReference>
<dbReference type="EMBL" id="CP089983">
    <property type="protein sequence ID" value="WXB03379.1"/>
    <property type="molecule type" value="Genomic_DNA"/>
</dbReference>
<protein>
    <submittedName>
        <fullName evidence="1">Uncharacterized protein</fullName>
    </submittedName>
</protein>